<organism evidence="2 3">
    <name type="scientific">Paspalum notatum var. saurae</name>
    <dbReference type="NCBI Taxonomy" id="547442"/>
    <lineage>
        <taxon>Eukaryota</taxon>
        <taxon>Viridiplantae</taxon>
        <taxon>Streptophyta</taxon>
        <taxon>Embryophyta</taxon>
        <taxon>Tracheophyta</taxon>
        <taxon>Spermatophyta</taxon>
        <taxon>Magnoliopsida</taxon>
        <taxon>Liliopsida</taxon>
        <taxon>Poales</taxon>
        <taxon>Poaceae</taxon>
        <taxon>PACMAD clade</taxon>
        <taxon>Panicoideae</taxon>
        <taxon>Andropogonodae</taxon>
        <taxon>Paspaleae</taxon>
        <taxon>Paspalinae</taxon>
        <taxon>Paspalum</taxon>
    </lineage>
</organism>
<feature type="region of interest" description="Disordered" evidence="1">
    <location>
        <begin position="104"/>
        <end position="126"/>
    </location>
</feature>
<dbReference type="AlphaFoldDB" id="A0AAQ3PL77"/>
<gene>
    <name evidence="2" type="ORF">U9M48_001015</name>
</gene>
<evidence type="ECO:0000313" key="3">
    <source>
        <dbReference type="Proteomes" id="UP001341281"/>
    </source>
</evidence>
<dbReference type="Proteomes" id="UP001341281">
    <property type="component" value="Chromosome 01"/>
</dbReference>
<accession>A0AAQ3PL77</accession>
<feature type="region of interest" description="Disordered" evidence="1">
    <location>
        <begin position="1"/>
        <end position="20"/>
    </location>
</feature>
<evidence type="ECO:0000256" key="1">
    <source>
        <dbReference type="SAM" id="MobiDB-lite"/>
    </source>
</evidence>
<keyword evidence="3" id="KW-1185">Reference proteome</keyword>
<protein>
    <submittedName>
        <fullName evidence="2">Uncharacterized protein</fullName>
    </submittedName>
</protein>
<dbReference type="EMBL" id="CP144745">
    <property type="protein sequence ID" value="WVZ49678.1"/>
    <property type="molecule type" value="Genomic_DNA"/>
</dbReference>
<name>A0AAQ3PL77_PASNO</name>
<proteinExistence type="predicted"/>
<sequence>MAVAAAEVRRPDPPAQVRHASDLWSRRAGPLLPSPLKGGFPPLHCRRRCSVRCQSDCRGVSVVKFGWATALAGTAATSQIASPNRRGRTLMVQRNDVVASPSGCRRVEKRMGEQQPVSGSVDGEEH</sequence>
<reference evidence="2 3" key="1">
    <citation type="submission" date="2024-02" db="EMBL/GenBank/DDBJ databases">
        <title>High-quality chromosome-scale genome assembly of Pensacola bahiagrass (Paspalum notatum Flugge var. saurae).</title>
        <authorList>
            <person name="Vega J.M."/>
            <person name="Podio M."/>
            <person name="Orjuela J."/>
            <person name="Siena L.A."/>
            <person name="Pessino S.C."/>
            <person name="Combes M.C."/>
            <person name="Mariac C."/>
            <person name="Albertini E."/>
            <person name="Pupilli F."/>
            <person name="Ortiz J.P.A."/>
            <person name="Leblanc O."/>
        </authorList>
    </citation>
    <scope>NUCLEOTIDE SEQUENCE [LARGE SCALE GENOMIC DNA]</scope>
    <source>
        <strain evidence="2">R1</strain>
        <tissue evidence="2">Leaf</tissue>
    </source>
</reference>
<evidence type="ECO:0000313" key="2">
    <source>
        <dbReference type="EMBL" id="WVZ49678.1"/>
    </source>
</evidence>